<feature type="domain" description="SAM" evidence="2">
    <location>
        <begin position="1"/>
        <end position="67"/>
    </location>
</feature>
<evidence type="ECO:0000259" key="2">
    <source>
        <dbReference type="PROSITE" id="PS50105"/>
    </source>
</evidence>
<dbReference type="PANTHER" id="PTHR21359">
    <property type="entry name" value="DUF5577 DOMAIN-CONTAINING PROTEIN"/>
    <property type="match status" value="1"/>
</dbReference>
<evidence type="ECO:0000313" key="3">
    <source>
        <dbReference type="Proteomes" id="UP000887578"/>
    </source>
</evidence>
<dbReference type="SUPFAM" id="SSF47769">
    <property type="entry name" value="SAM/Pointed domain"/>
    <property type="match status" value="1"/>
</dbReference>
<keyword evidence="3" id="KW-1185">Reference proteome</keyword>
<dbReference type="GO" id="GO:0005634">
    <property type="term" value="C:nucleus"/>
    <property type="evidence" value="ECO:0007669"/>
    <property type="project" value="TreeGrafter"/>
</dbReference>
<dbReference type="Gene3D" id="1.10.150.50">
    <property type="entry name" value="Transcription Factor, Ets-1"/>
    <property type="match status" value="1"/>
</dbReference>
<name>A0A914QR26_9BILA</name>
<dbReference type="Proteomes" id="UP000887578">
    <property type="component" value="Unplaced"/>
</dbReference>
<protein>
    <submittedName>
        <fullName evidence="4">SAM domain-containing protein</fullName>
    </submittedName>
</protein>
<dbReference type="InterPro" id="IPR039161">
    <property type="entry name" value="C19orf47-like"/>
</dbReference>
<accession>A0A914QR26</accession>
<dbReference type="InterPro" id="IPR013761">
    <property type="entry name" value="SAM/pointed_sf"/>
</dbReference>
<feature type="compositionally biased region" description="Basic and acidic residues" evidence="1">
    <location>
        <begin position="88"/>
        <end position="111"/>
    </location>
</feature>
<dbReference type="Pfam" id="PF18017">
    <property type="entry name" value="SAM_4"/>
    <property type="match status" value="1"/>
</dbReference>
<dbReference type="AlphaFoldDB" id="A0A914QR26"/>
<dbReference type="InterPro" id="IPR001660">
    <property type="entry name" value="SAM"/>
</dbReference>
<dbReference type="PROSITE" id="PS50105">
    <property type="entry name" value="SAM_DOMAIN"/>
    <property type="match status" value="1"/>
</dbReference>
<proteinExistence type="predicted"/>
<evidence type="ECO:0000256" key="1">
    <source>
        <dbReference type="SAM" id="MobiDB-lite"/>
    </source>
</evidence>
<organism evidence="3 4">
    <name type="scientific">Panagrolaimus davidi</name>
    <dbReference type="NCBI Taxonomy" id="227884"/>
    <lineage>
        <taxon>Eukaryota</taxon>
        <taxon>Metazoa</taxon>
        <taxon>Ecdysozoa</taxon>
        <taxon>Nematoda</taxon>
        <taxon>Chromadorea</taxon>
        <taxon>Rhabditida</taxon>
        <taxon>Tylenchina</taxon>
        <taxon>Panagrolaimomorpha</taxon>
        <taxon>Panagrolaimoidea</taxon>
        <taxon>Panagrolaimidae</taxon>
        <taxon>Panagrolaimus</taxon>
    </lineage>
</organism>
<sequence length="258" mass="29222">MSSSPLALWMKFFRACNLPTSVAEKYATNFCRERIQPGMLKDLSKSELRELGIEVVGDQLAILRHIKESDGVPAELAEESRTSSSRHSRSDESRDIREIRRGRPPPDRDEIYHVTMPEGRHPRTRAILERHSELRESGRIQRGTTGVRVGGITVNRVSNDSRVIKKPTSSRMRSDLIAAGLDDDSPRRIPIRNDRRMPIARPLNTAGAHRFAQAVGVARDPIRVVSAPVRVNRPAAYDEDMDDYDNGPVRVVRRVRYV</sequence>
<dbReference type="PANTHER" id="PTHR21359:SF1">
    <property type="entry name" value="DUF5577 DOMAIN-CONTAINING PROTEIN"/>
    <property type="match status" value="1"/>
</dbReference>
<dbReference type="WBParaSite" id="PDA_v2.g4006.t1">
    <property type="protein sequence ID" value="PDA_v2.g4006.t1"/>
    <property type="gene ID" value="PDA_v2.g4006"/>
</dbReference>
<evidence type="ECO:0000313" key="4">
    <source>
        <dbReference type="WBParaSite" id="PDA_v2.g4006.t1"/>
    </source>
</evidence>
<feature type="region of interest" description="Disordered" evidence="1">
    <location>
        <begin position="73"/>
        <end position="111"/>
    </location>
</feature>
<reference evidence="4" key="1">
    <citation type="submission" date="2022-11" db="UniProtKB">
        <authorList>
            <consortium name="WormBaseParasite"/>
        </authorList>
    </citation>
    <scope>IDENTIFICATION</scope>
</reference>